<feature type="region of interest" description="Disordered" evidence="1">
    <location>
        <begin position="142"/>
        <end position="161"/>
    </location>
</feature>
<dbReference type="EMBL" id="AAHDIR010000004">
    <property type="protein sequence ID" value="EBU8204124.1"/>
    <property type="molecule type" value="Genomic_DNA"/>
</dbReference>
<sequence length="161" mass="16096">MGTGLAIAAGAMSAATSVLSGIQQSKANKAQASQARNQAADAESSARVQAEKIRNAALSQASEANASYAGSGVEVGEGSALKITSDIVGKGEHDAWSTIYSGENTARQLRNQASQYDSAAKNALIAGGMGAGTSILSTGAKISDGWKKPKSSSSSGNGLIF</sequence>
<reference evidence="2" key="1">
    <citation type="submission" date="2018-05" db="EMBL/GenBank/DDBJ databases">
        <authorList>
            <person name="Ashton P.M."/>
            <person name="Dallman T."/>
            <person name="Nair S."/>
            <person name="De Pinna E."/>
            <person name="Peters T."/>
            <person name="Grant K."/>
        </authorList>
    </citation>
    <scope>NUCLEOTIDE SEQUENCE</scope>
    <source>
        <strain evidence="2">374031</strain>
    </source>
</reference>
<feature type="compositionally biased region" description="Low complexity" evidence="1">
    <location>
        <begin position="23"/>
        <end position="42"/>
    </location>
</feature>
<comment type="caution">
    <text evidence="2">The sequence shown here is derived from an EMBL/GenBank/DDBJ whole genome shotgun (WGS) entry which is preliminary data.</text>
</comment>
<dbReference type="AlphaFoldDB" id="A0A5W3RSD5"/>
<organism evidence="2">
    <name type="scientific">Salmonella enterica subsp. enterica serovar Cardoner</name>
    <dbReference type="NCBI Taxonomy" id="2564309"/>
    <lineage>
        <taxon>Bacteria</taxon>
        <taxon>Pseudomonadati</taxon>
        <taxon>Pseudomonadota</taxon>
        <taxon>Gammaproteobacteria</taxon>
        <taxon>Enterobacterales</taxon>
        <taxon>Enterobacteriaceae</taxon>
        <taxon>Salmonella</taxon>
    </lineage>
</organism>
<feature type="region of interest" description="Disordered" evidence="1">
    <location>
        <begin position="23"/>
        <end position="47"/>
    </location>
</feature>
<name>A0A5W3RSD5_SALET</name>
<protein>
    <submittedName>
        <fullName evidence="2">Uncharacterized protein</fullName>
    </submittedName>
</protein>
<proteinExistence type="predicted"/>
<gene>
    <name evidence="2" type="ORF">DLM21_07100</name>
</gene>
<accession>A0A5W3RSD5</accession>
<evidence type="ECO:0000313" key="2">
    <source>
        <dbReference type="EMBL" id="EBU8204124.1"/>
    </source>
</evidence>
<evidence type="ECO:0000256" key="1">
    <source>
        <dbReference type="SAM" id="MobiDB-lite"/>
    </source>
</evidence>